<organism evidence="1">
    <name type="scientific">Arundo donax</name>
    <name type="common">Giant reed</name>
    <name type="synonym">Donax arundinaceus</name>
    <dbReference type="NCBI Taxonomy" id="35708"/>
    <lineage>
        <taxon>Eukaryota</taxon>
        <taxon>Viridiplantae</taxon>
        <taxon>Streptophyta</taxon>
        <taxon>Embryophyta</taxon>
        <taxon>Tracheophyta</taxon>
        <taxon>Spermatophyta</taxon>
        <taxon>Magnoliopsida</taxon>
        <taxon>Liliopsida</taxon>
        <taxon>Poales</taxon>
        <taxon>Poaceae</taxon>
        <taxon>PACMAD clade</taxon>
        <taxon>Arundinoideae</taxon>
        <taxon>Arundineae</taxon>
        <taxon>Arundo</taxon>
    </lineage>
</organism>
<dbReference type="AlphaFoldDB" id="A0A0A9ECV0"/>
<accession>A0A0A9ECV0</accession>
<reference evidence="1" key="1">
    <citation type="submission" date="2014-09" db="EMBL/GenBank/DDBJ databases">
        <authorList>
            <person name="Magalhaes I.L.F."/>
            <person name="Oliveira U."/>
            <person name="Santos F.R."/>
            <person name="Vidigal T.H.D.A."/>
            <person name="Brescovit A.D."/>
            <person name="Santos A.J."/>
        </authorList>
    </citation>
    <scope>NUCLEOTIDE SEQUENCE</scope>
    <source>
        <tissue evidence="1">Shoot tissue taken approximately 20 cm above the soil surface</tissue>
    </source>
</reference>
<protein>
    <submittedName>
        <fullName evidence="1">Uncharacterized protein</fullName>
    </submittedName>
</protein>
<reference evidence="1" key="2">
    <citation type="journal article" date="2015" name="Data Brief">
        <title>Shoot transcriptome of the giant reed, Arundo donax.</title>
        <authorList>
            <person name="Barrero R.A."/>
            <person name="Guerrero F.D."/>
            <person name="Moolhuijzen P."/>
            <person name="Goolsby J.A."/>
            <person name="Tidwell J."/>
            <person name="Bellgard S.E."/>
            <person name="Bellgard M.I."/>
        </authorList>
    </citation>
    <scope>NUCLEOTIDE SEQUENCE</scope>
    <source>
        <tissue evidence="1">Shoot tissue taken approximately 20 cm above the soil surface</tissue>
    </source>
</reference>
<evidence type="ECO:0000313" key="1">
    <source>
        <dbReference type="EMBL" id="JAD98564.1"/>
    </source>
</evidence>
<name>A0A0A9ECV0_ARUDO</name>
<sequence length="29" mass="3294">MKIYMSFGIHLDNQILACLKKLLSNSSPQ</sequence>
<dbReference type="EMBL" id="GBRH01199331">
    <property type="protein sequence ID" value="JAD98564.1"/>
    <property type="molecule type" value="Transcribed_RNA"/>
</dbReference>
<proteinExistence type="predicted"/>